<gene>
    <name evidence="2" type="ORF">SDC9_06923</name>
</gene>
<dbReference type="EMBL" id="VSSQ01000014">
    <property type="protein sequence ID" value="MPL61353.1"/>
    <property type="molecule type" value="Genomic_DNA"/>
</dbReference>
<evidence type="ECO:0008006" key="3">
    <source>
        <dbReference type="Google" id="ProtNLM"/>
    </source>
</evidence>
<organism evidence="2">
    <name type="scientific">bioreactor metagenome</name>
    <dbReference type="NCBI Taxonomy" id="1076179"/>
    <lineage>
        <taxon>unclassified sequences</taxon>
        <taxon>metagenomes</taxon>
        <taxon>ecological metagenomes</taxon>
    </lineage>
</organism>
<protein>
    <recommendedName>
        <fullName evidence="3">DUF3892 domain-containing protein</fullName>
    </recommendedName>
</protein>
<evidence type="ECO:0000256" key="1">
    <source>
        <dbReference type="SAM" id="MobiDB-lite"/>
    </source>
</evidence>
<comment type="caution">
    <text evidence="2">The sequence shown here is derived from an EMBL/GenBank/DDBJ whole genome shotgun (WGS) entry which is preliminary data.</text>
</comment>
<dbReference type="Pfam" id="PF13031">
    <property type="entry name" value="DUF3892"/>
    <property type="match status" value="1"/>
</dbReference>
<dbReference type="InterPro" id="IPR024997">
    <property type="entry name" value="DUF3892"/>
</dbReference>
<feature type="compositionally biased region" description="Basic and acidic residues" evidence="1">
    <location>
        <begin position="68"/>
        <end position="85"/>
    </location>
</feature>
<feature type="region of interest" description="Disordered" evidence="1">
    <location>
        <begin position="67"/>
        <end position="91"/>
    </location>
</feature>
<name>A0A644T365_9ZZZZ</name>
<accession>A0A644T365</accession>
<dbReference type="AlphaFoldDB" id="A0A644T365"/>
<reference evidence="2" key="1">
    <citation type="submission" date="2019-08" db="EMBL/GenBank/DDBJ databases">
        <authorList>
            <person name="Kucharzyk K."/>
            <person name="Murdoch R.W."/>
            <person name="Higgins S."/>
            <person name="Loffler F."/>
        </authorList>
    </citation>
    <scope>NUCLEOTIDE SEQUENCE</scope>
</reference>
<evidence type="ECO:0000313" key="2">
    <source>
        <dbReference type="EMBL" id="MPL61353.1"/>
    </source>
</evidence>
<sequence>MRATRIRMKNGCSNSYNALEISEIYIEGCDNPGYYEKGVLHDYVTNNPGSIQVNISPYPNLVPATSSRGEKYVRSEPNDTQHDNLLKLPRG</sequence>
<proteinExistence type="predicted"/>